<evidence type="ECO:0000313" key="7">
    <source>
        <dbReference type="EMBL" id="QEA40527.1"/>
    </source>
</evidence>
<reference evidence="7 8" key="1">
    <citation type="submission" date="2019-06" db="EMBL/GenBank/DDBJ databases">
        <title>Genome analyses of bacteria isolated from kimchi.</title>
        <authorList>
            <person name="Lee S."/>
            <person name="Ahn S."/>
            <person name="Roh S."/>
        </authorList>
    </citation>
    <scope>NUCLEOTIDE SEQUENCE [LARGE SCALE GENOMIC DNA]</scope>
    <source>
        <strain evidence="7 8">CBA4606</strain>
    </source>
</reference>
<keyword evidence="8" id="KW-1185">Reference proteome</keyword>
<dbReference type="Gene3D" id="3.10.50.40">
    <property type="match status" value="1"/>
</dbReference>
<protein>
    <recommendedName>
        <fullName evidence="3">peptidylprolyl isomerase</fullName>
        <ecNumber evidence="3">5.2.1.8</ecNumber>
    </recommendedName>
</protein>
<gene>
    <name evidence="7" type="ORF">FGL86_16540</name>
</gene>
<name>A0A5B8SWJ4_9GAMM</name>
<organism evidence="7 8">
    <name type="scientific">Pistricoccus aurantiacus</name>
    <dbReference type="NCBI Taxonomy" id="1883414"/>
    <lineage>
        <taxon>Bacteria</taxon>
        <taxon>Pseudomonadati</taxon>
        <taxon>Pseudomonadota</taxon>
        <taxon>Gammaproteobacteria</taxon>
        <taxon>Oceanospirillales</taxon>
        <taxon>Halomonadaceae</taxon>
        <taxon>Pistricoccus</taxon>
    </lineage>
</organism>
<dbReference type="SUPFAM" id="SSF54534">
    <property type="entry name" value="FKBP-like"/>
    <property type="match status" value="1"/>
</dbReference>
<accession>A0A5B8SWJ4</accession>
<proteinExistence type="inferred from homology"/>
<dbReference type="Pfam" id="PF00639">
    <property type="entry name" value="Rotamase"/>
    <property type="match status" value="1"/>
</dbReference>
<dbReference type="InterPro" id="IPR046357">
    <property type="entry name" value="PPIase_dom_sf"/>
</dbReference>
<keyword evidence="4 5" id="KW-0697">Rotamase</keyword>
<dbReference type="Proteomes" id="UP000321272">
    <property type="component" value="Chromosome"/>
</dbReference>
<dbReference type="EMBL" id="CP042382">
    <property type="protein sequence ID" value="QEA40527.1"/>
    <property type="molecule type" value="Genomic_DNA"/>
</dbReference>
<dbReference type="RefSeq" id="WP_147185794.1">
    <property type="nucleotide sequence ID" value="NZ_CP042382.1"/>
</dbReference>
<evidence type="ECO:0000259" key="6">
    <source>
        <dbReference type="PROSITE" id="PS50198"/>
    </source>
</evidence>
<dbReference type="GO" id="GO:0003755">
    <property type="term" value="F:peptidyl-prolyl cis-trans isomerase activity"/>
    <property type="evidence" value="ECO:0007669"/>
    <property type="project" value="UniProtKB-KW"/>
</dbReference>
<evidence type="ECO:0000256" key="1">
    <source>
        <dbReference type="ARBA" id="ARBA00000971"/>
    </source>
</evidence>
<dbReference type="PANTHER" id="PTHR47245">
    <property type="entry name" value="PEPTIDYLPROLYL ISOMERASE"/>
    <property type="match status" value="1"/>
</dbReference>
<dbReference type="KEGG" id="paur:FGL86_16540"/>
<comment type="similarity">
    <text evidence="2">Belongs to the PpiC/parvulin rotamase family.</text>
</comment>
<keyword evidence="5 7" id="KW-0413">Isomerase</keyword>
<sequence>MELIDIENLPGGSAAPPVRVGKVTIAEEAIAQEMQYHPADSVADAQLKAARALVVRELLSQRAQELGLAPIVDARGVENDEAMTDLLDRELEVPEPDETACRRFFEANPQRFYAPVTFRVRHILLAAAPEDAQARDAQYHQGVELLEQLSRNPERFVEFALRHSACPSKDDGGELGWLSPGQTVPELDRALEHLPSGLHDRPLASRYGWHLVDIEERVESSPLPFEQVADRVRHTLFEQATRRALRHYLLALEETYGVEGIVLDEEAGGALMQ</sequence>
<comment type="catalytic activity">
    <reaction evidence="1">
        <text>[protein]-peptidylproline (omega=180) = [protein]-peptidylproline (omega=0)</text>
        <dbReference type="Rhea" id="RHEA:16237"/>
        <dbReference type="Rhea" id="RHEA-COMP:10747"/>
        <dbReference type="Rhea" id="RHEA-COMP:10748"/>
        <dbReference type="ChEBI" id="CHEBI:83833"/>
        <dbReference type="ChEBI" id="CHEBI:83834"/>
        <dbReference type="EC" id="5.2.1.8"/>
    </reaction>
</comment>
<evidence type="ECO:0000256" key="2">
    <source>
        <dbReference type="ARBA" id="ARBA00007656"/>
    </source>
</evidence>
<evidence type="ECO:0000256" key="4">
    <source>
        <dbReference type="ARBA" id="ARBA00023110"/>
    </source>
</evidence>
<dbReference type="EC" id="5.2.1.8" evidence="3"/>
<dbReference type="PANTHER" id="PTHR47245:SF2">
    <property type="entry name" value="PEPTIDYL-PROLYL CIS-TRANS ISOMERASE HP_0175-RELATED"/>
    <property type="match status" value="1"/>
</dbReference>
<evidence type="ECO:0000313" key="8">
    <source>
        <dbReference type="Proteomes" id="UP000321272"/>
    </source>
</evidence>
<evidence type="ECO:0000256" key="5">
    <source>
        <dbReference type="PROSITE-ProRule" id="PRU00278"/>
    </source>
</evidence>
<dbReference type="InterPro" id="IPR050245">
    <property type="entry name" value="PrsA_foldase"/>
</dbReference>
<feature type="domain" description="PpiC" evidence="6">
    <location>
        <begin position="115"/>
        <end position="216"/>
    </location>
</feature>
<dbReference type="AlphaFoldDB" id="A0A5B8SWJ4"/>
<evidence type="ECO:0000256" key="3">
    <source>
        <dbReference type="ARBA" id="ARBA00013194"/>
    </source>
</evidence>
<dbReference type="OrthoDB" id="9769613at2"/>
<dbReference type="PROSITE" id="PS50198">
    <property type="entry name" value="PPIC_PPIASE_2"/>
    <property type="match status" value="1"/>
</dbReference>
<dbReference type="InterPro" id="IPR000297">
    <property type="entry name" value="PPIase_PpiC"/>
</dbReference>